<feature type="transmembrane region" description="Helical" evidence="1">
    <location>
        <begin position="75"/>
        <end position="99"/>
    </location>
</feature>
<feature type="transmembrane region" description="Helical" evidence="1">
    <location>
        <begin position="126"/>
        <end position="151"/>
    </location>
</feature>
<dbReference type="EMBL" id="SMGI01000003">
    <property type="protein sequence ID" value="TCK66745.1"/>
    <property type="molecule type" value="Genomic_DNA"/>
</dbReference>
<evidence type="ECO:0000313" key="3">
    <source>
        <dbReference type="Proteomes" id="UP000295714"/>
    </source>
</evidence>
<evidence type="ECO:0000313" key="2">
    <source>
        <dbReference type="EMBL" id="TCK66745.1"/>
    </source>
</evidence>
<evidence type="ECO:0000256" key="1">
    <source>
        <dbReference type="SAM" id="Phobius"/>
    </source>
</evidence>
<proteinExistence type="predicted"/>
<keyword evidence="1" id="KW-0472">Membrane</keyword>
<feature type="transmembrane region" description="Helical" evidence="1">
    <location>
        <begin position="166"/>
        <end position="185"/>
    </location>
</feature>
<comment type="caution">
    <text evidence="2">The sequence shown here is derived from an EMBL/GenBank/DDBJ whole genome shotgun (WGS) entry which is preliminary data.</text>
</comment>
<dbReference type="GO" id="GO:0140359">
    <property type="term" value="F:ABC-type transporter activity"/>
    <property type="evidence" value="ECO:0007669"/>
    <property type="project" value="InterPro"/>
</dbReference>
<feature type="transmembrane region" description="Helical" evidence="1">
    <location>
        <begin position="35"/>
        <end position="55"/>
    </location>
</feature>
<keyword evidence="1" id="KW-0812">Transmembrane</keyword>
<dbReference type="AlphaFoldDB" id="A0A4R1KNW9"/>
<organism evidence="2 3">
    <name type="scientific">Winogradskyella wandonensis</name>
    <dbReference type="NCBI Taxonomy" id="1442586"/>
    <lineage>
        <taxon>Bacteria</taxon>
        <taxon>Pseudomonadati</taxon>
        <taxon>Bacteroidota</taxon>
        <taxon>Flavobacteriia</taxon>
        <taxon>Flavobacteriales</taxon>
        <taxon>Flavobacteriaceae</taxon>
        <taxon>Winogradskyella</taxon>
    </lineage>
</organism>
<dbReference type="PANTHER" id="PTHR37305:SF1">
    <property type="entry name" value="MEMBRANE PROTEIN"/>
    <property type="match status" value="1"/>
</dbReference>
<feature type="transmembrane region" description="Helical" evidence="1">
    <location>
        <begin position="260"/>
        <end position="285"/>
    </location>
</feature>
<keyword evidence="1" id="KW-1133">Transmembrane helix</keyword>
<dbReference type="Pfam" id="PF12679">
    <property type="entry name" value="ABC2_membrane_2"/>
    <property type="match status" value="1"/>
</dbReference>
<sequence length="290" mass="33785">MTSTSISNSYTINQNMIRLIQLELQKLWLNRTSKILIFISFILPFTVLVLSSIKINFFGFFTLELGELGIFNFPIIWHITTFFASYFKFFFAIVVVSMIGNEYSNKTLKQNLIDGLSKKEFILSKFYTIVFFSLAATLLIGIATFCIGMYYSSYTEASIVFREVEFLLAYFVKLVGFFSLCLFFGMLLKRSAFALAFLFVLYIVEWLVFWGAYEIFDSADKAFQVKNYMPLESMYKLIDQPIQRIVMTKFPDKAELGYDYAVHFSEIAIVLGWTGLFIFLSYRLLKKRDL</sequence>
<dbReference type="PANTHER" id="PTHR37305">
    <property type="entry name" value="INTEGRAL MEMBRANE PROTEIN-RELATED"/>
    <property type="match status" value="1"/>
</dbReference>
<feature type="transmembrane region" description="Helical" evidence="1">
    <location>
        <begin position="192"/>
        <end position="213"/>
    </location>
</feature>
<keyword evidence="3" id="KW-1185">Reference proteome</keyword>
<reference evidence="2 3" key="1">
    <citation type="journal article" date="2015" name="Stand. Genomic Sci.">
        <title>Genomic Encyclopedia of Bacterial and Archaeal Type Strains, Phase III: the genomes of soil and plant-associated and newly described type strains.</title>
        <authorList>
            <person name="Whitman W.B."/>
            <person name="Woyke T."/>
            <person name="Klenk H.P."/>
            <person name="Zhou Y."/>
            <person name="Lilburn T.G."/>
            <person name="Beck B.J."/>
            <person name="De Vos P."/>
            <person name="Vandamme P."/>
            <person name="Eisen J.A."/>
            <person name="Garrity G."/>
            <person name="Hugenholtz P."/>
            <person name="Kyrpides N.C."/>
        </authorList>
    </citation>
    <scope>NUCLEOTIDE SEQUENCE [LARGE SCALE GENOMIC DNA]</scope>
    <source>
        <strain evidence="2 3">CECT 8445</strain>
    </source>
</reference>
<dbReference type="GO" id="GO:0005886">
    <property type="term" value="C:plasma membrane"/>
    <property type="evidence" value="ECO:0007669"/>
    <property type="project" value="UniProtKB-SubCell"/>
</dbReference>
<dbReference type="Proteomes" id="UP000295714">
    <property type="component" value="Unassembled WGS sequence"/>
</dbReference>
<protein>
    <submittedName>
        <fullName evidence="2">ABC-2 family transporter</fullName>
    </submittedName>
</protein>
<gene>
    <name evidence="2" type="ORF">DFQ05_2019</name>
</gene>
<name>A0A4R1KNW9_9FLAO</name>
<accession>A0A4R1KNW9</accession>